<protein>
    <recommendedName>
        <fullName evidence="2">DUF1499 domain-containing protein</fullName>
    </recommendedName>
</protein>
<accession>A0A0F9NP63</accession>
<comment type="caution">
    <text evidence="1">The sequence shown here is derived from an EMBL/GenBank/DDBJ whole genome shotgun (WGS) entry which is preliminary data.</text>
</comment>
<proteinExistence type="predicted"/>
<reference evidence="1" key="1">
    <citation type="journal article" date="2015" name="Nature">
        <title>Complex archaea that bridge the gap between prokaryotes and eukaryotes.</title>
        <authorList>
            <person name="Spang A."/>
            <person name="Saw J.H."/>
            <person name="Jorgensen S.L."/>
            <person name="Zaremba-Niedzwiedzka K."/>
            <person name="Martijn J."/>
            <person name="Lind A.E."/>
            <person name="van Eijk R."/>
            <person name="Schleper C."/>
            <person name="Guy L."/>
            <person name="Ettema T.J."/>
        </authorList>
    </citation>
    <scope>NUCLEOTIDE SEQUENCE</scope>
</reference>
<dbReference type="Pfam" id="PF07386">
    <property type="entry name" value="DUF1499"/>
    <property type="match status" value="1"/>
</dbReference>
<sequence>MWILIGVLALIGTVQIYVRFSPAQVDRWVISPNEKTVGDYRYDSGFMAVRVVDGDGDSFLKMFDQEMLGTPRTRRVATISGQNIYESRSKLWGFPDYTTVSVAPLPGMEQSRAVIYGRLRFGKSDMGVNRKRIEYVLHRLGLEL</sequence>
<organism evidence="1">
    <name type="scientific">marine sediment metagenome</name>
    <dbReference type="NCBI Taxonomy" id="412755"/>
    <lineage>
        <taxon>unclassified sequences</taxon>
        <taxon>metagenomes</taxon>
        <taxon>ecological metagenomes</taxon>
    </lineage>
</organism>
<gene>
    <name evidence="1" type="ORF">LCGC14_1002360</name>
</gene>
<evidence type="ECO:0008006" key="2">
    <source>
        <dbReference type="Google" id="ProtNLM"/>
    </source>
</evidence>
<name>A0A0F9NP63_9ZZZZ</name>
<evidence type="ECO:0000313" key="1">
    <source>
        <dbReference type="EMBL" id="KKN13832.1"/>
    </source>
</evidence>
<dbReference type="InterPro" id="IPR010865">
    <property type="entry name" value="DUF1499"/>
</dbReference>
<dbReference type="AlphaFoldDB" id="A0A0F9NP63"/>
<dbReference type="EMBL" id="LAZR01003880">
    <property type="protein sequence ID" value="KKN13832.1"/>
    <property type="molecule type" value="Genomic_DNA"/>
</dbReference>